<accession>A0ABP7LC67</accession>
<dbReference type="Proteomes" id="UP001500827">
    <property type="component" value="Unassembled WGS sequence"/>
</dbReference>
<sequence length="119" mass="12812">MLHLFPDPAFEPTSEPYSEAVSRLASVRHALRLVDPFAGGPASDAENDLDVAAHWGSAGEAKRRWFDKSSARLVGATAAGVEALLEERQAGRAPHAEASRELVAQIQRELAEVSRLILA</sequence>
<name>A0ABP7LC67_9SPHN</name>
<proteinExistence type="predicted"/>
<dbReference type="RefSeq" id="WP_344699011.1">
    <property type="nucleotide sequence ID" value="NZ_BAABBM010000001.1"/>
</dbReference>
<reference evidence="2" key="1">
    <citation type="journal article" date="2019" name="Int. J. Syst. Evol. Microbiol.">
        <title>The Global Catalogue of Microorganisms (GCM) 10K type strain sequencing project: providing services to taxonomists for standard genome sequencing and annotation.</title>
        <authorList>
            <consortium name="The Broad Institute Genomics Platform"/>
            <consortium name="The Broad Institute Genome Sequencing Center for Infectious Disease"/>
            <person name="Wu L."/>
            <person name="Ma J."/>
        </authorList>
    </citation>
    <scope>NUCLEOTIDE SEQUENCE [LARGE SCALE GENOMIC DNA]</scope>
    <source>
        <strain evidence="2">JCM 17543</strain>
    </source>
</reference>
<evidence type="ECO:0000313" key="2">
    <source>
        <dbReference type="Proteomes" id="UP001500827"/>
    </source>
</evidence>
<protein>
    <submittedName>
        <fullName evidence="1">Uncharacterized protein</fullName>
    </submittedName>
</protein>
<gene>
    <name evidence="1" type="ORF">GCM10022276_14530</name>
</gene>
<dbReference type="EMBL" id="BAABBM010000001">
    <property type="protein sequence ID" value="GAA3896655.1"/>
    <property type="molecule type" value="Genomic_DNA"/>
</dbReference>
<organism evidence="1 2">
    <name type="scientific">Sphingomonas limnosediminicola</name>
    <dbReference type="NCBI Taxonomy" id="940133"/>
    <lineage>
        <taxon>Bacteria</taxon>
        <taxon>Pseudomonadati</taxon>
        <taxon>Pseudomonadota</taxon>
        <taxon>Alphaproteobacteria</taxon>
        <taxon>Sphingomonadales</taxon>
        <taxon>Sphingomonadaceae</taxon>
        <taxon>Sphingomonas</taxon>
    </lineage>
</organism>
<keyword evidence="2" id="KW-1185">Reference proteome</keyword>
<evidence type="ECO:0000313" key="1">
    <source>
        <dbReference type="EMBL" id="GAA3896655.1"/>
    </source>
</evidence>
<comment type="caution">
    <text evidence="1">The sequence shown here is derived from an EMBL/GenBank/DDBJ whole genome shotgun (WGS) entry which is preliminary data.</text>
</comment>